<feature type="region of interest" description="Disordered" evidence="1">
    <location>
        <begin position="179"/>
        <end position="386"/>
    </location>
</feature>
<proteinExistence type="predicted"/>
<feature type="compositionally biased region" description="Polar residues" evidence="1">
    <location>
        <begin position="1102"/>
        <end position="1111"/>
    </location>
</feature>
<dbReference type="GO" id="GO:0030041">
    <property type="term" value="P:actin filament polymerization"/>
    <property type="evidence" value="ECO:0007669"/>
    <property type="project" value="TreeGrafter"/>
</dbReference>
<feature type="region of interest" description="Disordered" evidence="1">
    <location>
        <begin position="1102"/>
        <end position="1121"/>
    </location>
</feature>
<feature type="chain" id="PRO_5005290685" evidence="2">
    <location>
        <begin position="18"/>
        <end position="1173"/>
    </location>
</feature>
<feature type="compositionally biased region" description="Basic and acidic residues" evidence="1">
    <location>
        <begin position="29"/>
        <end position="44"/>
    </location>
</feature>
<keyword evidence="4" id="KW-1185">Reference proteome</keyword>
<feature type="signal peptide" evidence="2">
    <location>
        <begin position="1"/>
        <end position="17"/>
    </location>
</feature>
<dbReference type="PaxDb" id="67767-A0A0J7L7G9"/>
<feature type="compositionally biased region" description="Polar residues" evidence="1">
    <location>
        <begin position="370"/>
        <end position="386"/>
    </location>
</feature>
<accession>A0A0J7L7G9</accession>
<feature type="compositionally biased region" description="Low complexity" evidence="1">
    <location>
        <begin position="769"/>
        <end position="802"/>
    </location>
</feature>
<gene>
    <name evidence="3" type="ORF">RF55_921</name>
</gene>
<evidence type="ECO:0000256" key="2">
    <source>
        <dbReference type="SAM" id="SignalP"/>
    </source>
</evidence>
<feature type="compositionally biased region" description="Low complexity" evidence="1">
    <location>
        <begin position="304"/>
        <end position="320"/>
    </location>
</feature>
<feature type="region of interest" description="Disordered" evidence="1">
    <location>
        <begin position="29"/>
        <end position="67"/>
    </location>
</feature>
<dbReference type="PANTHER" id="PTHR45691">
    <property type="entry name" value="PROTEIN DIAPHANOUS"/>
    <property type="match status" value="1"/>
</dbReference>
<feature type="compositionally biased region" description="Polar residues" evidence="1">
    <location>
        <begin position="280"/>
        <end position="291"/>
    </location>
</feature>
<sequence length="1173" mass="123583">MLFALFCVLLIGHHVQAVVNKATSQIPLTKEEEKPTKAKADDRISNTFDSPSDEYGPPLGSSFNGPAPIYGPPELVGNLGPTPIYPPPPPELPPPVFGPVVSYGPPRSIKPQYGPPKQSFGLAISSVLSKPAYSPQKLHYGPPKQHFMPPSAPFPTFISPKPQYGLPLKFIGTSSQQYISPLPASQHGPSKPGHGPPIPISLETYGPPPPKLAIQFNPLPNDEYGPPPPPVSAPQPQYGPPAGDLYGPPPPAPPPGVPAPPTPPDIKYDGWQPIAGVATSPKQSGPPTDTYASPLEAKHNYIESSSSSGSQLSHASLSVSTNSNVPSDSYGVPLNNPEDHNLKTSVHESSASSESNGLPPPPLPQHEPLHNNQGPGVIATTSQSDHQFGRQQLNLQHGTQNIEPLSIIKTVGFELLPTTGALNGDLSGLSLSGGTSDVSSFNHISNSINANSASLHSELTLDDDKSNTAALSNGGDSHGFQNIENDLPLQQLPQQTPPNDYGPPLTTMTFGKSADFISGTSLLSPPPLDSYGAPPLSSYSLTGPYSAAQGGRGGPLFSSFGIFGSSFNKQNLHHHRLQGPFRPPPIPLGSLIPPRNREPVKFREPIPTRLLSNINRYLPPPTKQQLPNLHAPVSFRHTGSSNSFSGSFASSNSFNVHNLNSPIAAPHVQYGTPLSFTDFNTPAPHLTYGAPNFGPPTSFISTSSGFGSNLYSGINNALTTTYGTPVVNAPLSIGGGYDCNSLQPLLPVNEALHSNRGLSVNGELPLSGSLASSGESHSSGELHLSGGLSSGGEVPSGEGLSLDAGLSTHGGAHSSGKLQLGFENVGTSGNVESPSPVFTNSLSTSFANSAGSDLSENNHQNSIFTGNSLPFIKPLDNFLGGPPVNTLDLEHNEQQKTNLKDSYGNPIGLTYDSSNEASDTRAVHASTDVSNELPAHSSSQSHNSYSAAMFEHGSGISAAALTASLTAQAFGQQKNLELNEVDASQFLKSSEGSEALSLAQRLTADNADGFEIHGSKGTYRLQIQPADGGLGTENSDGSIRHDQVLSNGLLQDILAAIEQPENGPIQLQGSPQVQQLEKVFGSDLSQETGVINGHFITVDSQEQNGLQNQVEKASEKSDDVKYSKNQPSIALFFDTKYGETRKEIRSVPKSEMQIVKANEQNNSKTKSFLISKS</sequence>
<feature type="compositionally biased region" description="Basic and acidic residues" evidence="1">
    <location>
        <begin position="1112"/>
        <end position="1121"/>
    </location>
</feature>
<keyword evidence="2" id="KW-0732">Signal</keyword>
<organism evidence="3 4">
    <name type="scientific">Lasius niger</name>
    <name type="common">Black garden ant</name>
    <dbReference type="NCBI Taxonomy" id="67767"/>
    <lineage>
        <taxon>Eukaryota</taxon>
        <taxon>Metazoa</taxon>
        <taxon>Ecdysozoa</taxon>
        <taxon>Arthropoda</taxon>
        <taxon>Hexapoda</taxon>
        <taxon>Insecta</taxon>
        <taxon>Pterygota</taxon>
        <taxon>Neoptera</taxon>
        <taxon>Endopterygota</taxon>
        <taxon>Hymenoptera</taxon>
        <taxon>Apocrita</taxon>
        <taxon>Aculeata</taxon>
        <taxon>Formicoidea</taxon>
        <taxon>Formicidae</taxon>
        <taxon>Formicinae</taxon>
        <taxon>Lasius</taxon>
        <taxon>Lasius</taxon>
    </lineage>
</organism>
<dbReference type="OrthoDB" id="8197069at2759"/>
<feature type="compositionally biased region" description="Basic and acidic residues" evidence="1">
    <location>
        <begin position="337"/>
        <end position="346"/>
    </location>
</feature>
<comment type="caution">
    <text evidence="3">The sequence shown here is derived from an EMBL/GenBank/DDBJ whole genome shotgun (WGS) entry which is preliminary data.</text>
</comment>
<feature type="region of interest" description="Disordered" evidence="1">
    <location>
        <begin position="769"/>
        <end position="808"/>
    </location>
</feature>
<dbReference type="AlphaFoldDB" id="A0A0J7L7G9"/>
<dbReference type="PANTHER" id="PTHR45691:SF18">
    <property type="entry name" value="FH2 DOMAIN-CONTAINING 1"/>
    <property type="match status" value="1"/>
</dbReference>
<dbReference type="InterPro" id="IPR051412">
    <property type="entry name" value="Formin_Homology_Diaphanous_sf"/>
</dbReference>
<reference evidence="3 4" key="1">
    <citation type="submission" date="2015-04" db="EMBL/GenBank/DDBJ databases">
        <title>Lasius niger genome sequencing.</title>
        <authorList>
            <person name="Konorov E.A."/>
            <person name="Nikitin M.A."/>
            <person name="Kirill M.V."/>
            <person name="Chang P."/>
        </authorList>
    </citation>
    <scope>NUCLEOTIDE SEQUENCE [LARGE SCALE GENOMIC DNA]</scope>
    <source>
        <tissue evidence="3">Whole</tissue>
    </source>
</reference>
<feature type="region of interest" description="Disordered" evidence="1">
    <location>
        <begin position="911"/>
        <end position="941"/>
    </location>
</feature>
<feature type="compositionally biased region" description="Pro residues" evidence="1">
    <location>
        <begin position="247"/>
        <end position="264"/>
    </location>
</feature>
<dbReference type="STRING" id="67767.A0A0J7L7G9"/>
<name>A0A0J7L7G9_LASNI</name>
<evidence type="ECO:0000313" key="4">
    <source>
        <dbReference type="Proteomes" id="UP000036403"/>
    </source>
</evidence>
<evidence type="ECO:0000256" key="1">
    <source>
        <dbReference type="SAM" id="MobiDB-lite"/>
    </source>
</evidence>
<feature type="compositionally biased region" description="Pro residues" evidence="1">
    <location>
        <begin position="225"/>
        <end position="239"/>
    </location>
</feature>
<dbReference type="EMBL" id="LBMM01000290">
    <property type="protein sequence ID" value="KMR01561.1"/>
    <property type="molecule type" value="Genomic_DNA"/>
</dbReference>
<evidence type="ECO:0000313" key="3">
    <source>
        <dbReference type="EMBL" id="KMR01561.1"/>
    </source>
</evidence>
<protein>
    <submittedName>
        <fullName evidence="3">Trithorax group protein osa-like protein</fullName>
    </submittedName>
</protein>
<dbReference type="Proteomes" id="UP000036403">
    <property type="component" value="Unassembled WGS sequence"/>
</dbReference>
<dbReference type="GO" id="GO:0005884">
    <property type="term" value="C:actin filament"/>
    <property type="evidence" value="ECO:0007669"/>
    <property type="project" value="TreeGrafter"/>
</dbReference>